<accession>A0A6J4HJD5</accession>
<organism evidence="2">
    <name type="scientific">uncultured Acetobacteraceae bacterium</name>
    <dbReference type="NCBI Taxonomy" id="169975"/>
    <lineage>
        <taxon>Bacteria</taxon>
        <taxon>Pseudomonadati</taxon>
        <taxon>Pseudomonadota</taxon>
        <taxon>Alphaproteobacteria</taxon>
        <taxon>Acetobacterales</taxon>
        <taxon>Acetobacteraceae</taxon>
        <taxon>environmental samples</taxon>
    </lineage>
</organism>
<feature type="compositionally biased region" description="Low complexity" evidence="1">
    <location>
        <begin position="16"/>
        <end position="29"/>
    </location>
</feature>
<proteinExistence type="predicted"/>
<evidence type="ECO:0000313" key="2">
    <source>
        <dbReference type="EMBL" id="CAA9224851.1"/>
    </source>
</evidence>
<feature type="non-terminal residue" evidence="2">
    <location>
        <position position="1"/>
    </location>
</feature>
<gene>
    <name evidence="2" type="ORF">AVDCRST_MAG04-812</name>
</gene>
<dbReference type="EMBL" id="CADCTL010000063">
    <property type="protein sequence ID" value="CAA9224851.1"/>
    <property type="molecule type" value="Genomic_DNA"/>
</dbReference>
<feature type="non-terminal residue" evidence="2">
    <location>
        <position position="105"/>
    </location>
</feature>
<evidence type="ECO:0000256" key="1">
    <source>
        <dbReference type="SAM" id="MobiDB-lite"/>
    </source>
</evidence>
<protein>
    <submittedName>
        <fullName evidence="2">Uncharacterized protein</fullName>
    </submittedName>
</protein>
<feature type="region of interest" description="Disordered" evidence="1">
    <location>
        <begin position="1"/>
        <end position="42"/>
    </location>
</feature>
<reference evidence="2" key="1">
    <citation type="submission" date="2020-02" db="EMBL/GenBank/DDBJ databases">
        <authorList>
            <person name="Meier V. D."/>
        </authorList>
    </citation>
    <scope>NUCLEOTIDE SEQUENCE</scope>
    <source>
        <strain evidence="2">AVDCRST_MAG04</strain>
    </source>
</reference>
<feature type="compositionally biased region" description="Basic and acidic residues" evidence="1">
    <location>
        <begin position="1"/>
        <end position="10"/>
    </location>
</feature>
<name>A0A6J4HJD5_9PROT</name>
<sequence>GRTGNRREHPYGVGGRRLPPLGGAPARPQRCAEHRPNEPGGLLPQLFVQVVPRRGRGARRGAFGPRSPGNHLRHALQGVAGAVPAREHTGAASAVRSRSRLARSL</sequence>
<dbReference type="AlphaFoldDB" id="A0A6J4HJD5"/>